<dbReference type="EMBL" id="JAVUPU010000007">
    <property type="protein sequence ID" value="MDT9600020.1"/>
    <property type="molecule type" value="Genomic_DNA"/>
</dbReference>
<name>A0ABU3Q9D3_9SPHN</name>
<feature type="region of interest" description="Disordered" evidence="1">
    <location>
        <begin position="19"/>
        <end position="52"/>
    </location>
</feature>
<organism evidence="2 3">
    <name type="scientific">Sphingosinicella rhizophila</name>
    <dbReference type="NCBI Taxonomy" id="3050082"/>
    <lineage>
        <taxon>Bacteria</taxon>
        <taxon>Pseudomonadati</taxon>
        <taxon>Pseudomonadota</taxon>
        <taxon>Alphaproteobacteria</taxon>
        <taxon>Sphingomonadales</taxon>
        <taxon>Sphingosinicellaceae</taxon>
        <taxon>Sphingosinicella</taxon>
    </lineage>
</organism>
<comment type="caution">
    <text evidence="2">The sequence shown here is derived from an EMBL/GenBank/DDBJ whole genome shotgun (WGS) entry which is preliminary data.</text>
</comment>
<dbReference type="Proteomes" id="UP001259572">
    <property type="component" value="Unassembled WGS sequence"/>
</dbReference>
<accession>A0ABU3Q9D3</accession>
<dbReference type="RefSeq" id="WP_315727121.1">
    <property type="nucleotide sequence ID" value="NZ_JAVUPU010000007.1"/>
</dbReference>
<keyword evidence="3" id="KW-1185">Reference proteome</keyword>
<evidence type="ECO:0000313" key="2">
    <source>
        <dbReference type="EMBL" id="MDT9600020.1"/>
    </source>
</evidence>
<evidence type="ECO:0000313" key="3">
    <source>
        <dbReference type="Proteomes" id="UP001259572"/>
    </source>
</evidence>
<gene>
    <name evidence="2" type="ORF">RQX22_13745</name>
</gene>
<proteinExistence type="predicted"/>
<evidence type="ECO:0000256" key="1">
    <source>
        <dbReference type="SAM" id="MobiDB-lite"/>
    </source>
</evidence>
<sequence length="301" mass="30802">MRFVPAAAILLSLGACSDQGPETDLPSNVAAEAPPPSASNLAGSAGGGKTESARWDVQSSGEGTALALVPADGKTVIRMFCEAARGSILVNVPGFAPIGSEERMSFGSGGEVVALVADPHGDVQRGGVSGSGPVPARLGEIVGGGPAATYGAQKSGPHPPPPSDMVRAFVAACKDSAAANDGSAPVPAPVQSANPCMMQGDERLAVRPVRAIGTEPFWGARIEGRCVTYSHPEDQAGTRVWSRYAKEGATESWTGALGGRPFVLRIRPERNCSDGMSDRRYPLAAELVVNGETRSGCARPA</sequence>
<reference evidence="2 3" key="1">
    <citation type="submission" date="2023-05" db="EMBL/GenBank/DDBJ databases">
        <authorList>
            <person name="Guo Y."/>
        </authorList>
    </citation>
    <scope>NUCLEOTIDE SEQUENCE [LARGE SCALE GENOMIC DNA]</scope>
    <source>
        <strain evidence="2 3">GR2756</strain>
    </source>
</reference>
<protein>
    <submittedName>
        <fullName evidence="2">Uncharacterized protein</fullName>
    </submittedName>
</protein>
<dbReference type="PROSITE" id="PS51257">
    <property type="entry name" value="PROKAR_LIPOPROTEIN"/>
    <property type="match status" value="1"/>
</dbReference>